<name>G0RUU9_HYPJQ</name>
<dbReference type="RefSeq" id="XP_006969033.1">
    <property type="nucleotide sequence ID" value="XM_006968971.1"/>
</dbReference>
<organism evidence="2">
    <name type="scientific">Hypocrea jecorina (strain QM6a)</name>
    <name type="common">Trichoderma reesei</name>
    <dbReference type="NCBI Taxonomy" id="431241"/>
    <lineage>
        <taxon>Eukaryota</taxon>
        <taxon>Fungi</taxon>
        <taxon>Dikarya</taxon>
        <taxon>Ascomycota</taxon>
        <taxon>Pezizomycotina</taxon>
        <taxon>Sordariomycetes</taxon>
        <taxon>Hypocreomycetidae</taxon>
        <taxon>Hypocreales</taxon>
        <taxon>Hypocreaceae</taxon>
        <taxon>Trichoderma</taxon>
    </lineage>
</organism>
<proteinExistence type="predicted"/>
<reference evidence="1 2" key="1">
    <citation type="journal article" date="2008" name="Nat. Biotechnol.">
        <title>Genome sequencing and analysis of the biomass-degrading fungus Trichoderma reesei (syn. Hypocrea jecorina).</title>
        <authorList>
            <person name="Martinez D."/>
            <person name="Berka R.M."/>
            <person name="Henrissat B."/>
            <person name="Saloheimo M."/>
            <person name="Arvas M."/>
            <person name="Baker S.E."/>
            <person name="Chapman J."/>
            <person name="Chertkov O."/>
            <person name="Coutinho P.M."/>
            <person name="Cullen D."/>
            <person name="Danchin E.G."/>
            <person name="Grigoriev I.V."/>
            <person name="Harris P."/>
            <person name="Jackson M."/>
            <person name="Kubicek C.P."/>
            <person name="Han C.S."/>
            <person name="Ho I."/>
            <person name="Larrondo L.F."/>
            <person name="de Leon A.L."/>
            <person name="Magnuson J.K."/>
            <person name="Merino S."/>
            <person name="Misra M."/>
            <person name="Nelson B."/>
            <person name="Putnam N."/>
            <person name="Robbertse B."/>
            <person name="Salamov A.A."/>
            <person name="Schmoll M."/>
            <person name="Terry A."/>
            <person name="Thayer N."/>
            <person name="Westerholm-Parvinen A."/>
            <person name="Schoch C.L."/>
            <person name="Yao J."/>
            <person name="Barabote R."/>
            <person name="Nelson M.A."/>
            <person name="Detter C."/>
            <person name="Bruce D."/>
            <person name="Kuske C.R."/>
            <person name="Xie G."/>
            <person name="Richardson P."/>
            <person name="Rokhsar D.S."/>
            <person name="Lucas S.M."/>
            <person name="Rubin E.M."/>
            <person name="Dunn-Coleman N."/>
            <person name="Ward M."/>
            <person name="Brettin T.S."/>
        </authorList>
    </citation>
    <scope>NUCLEOTIDE SEQUENCE [LARGE SCALE GENOMIC DNA]</scope>
    <source>
        <strain evidence="1 2">QM6a</strain>
    </source>
</reference>
<dbReference type="PANTHER" id="PTHR47381:SF3">
    <property type="entry name" value="ALPHA_BETA-HYDROLASES SUPERFAMILY PROTEIN"/>
    <property type="match status" value="1"/>
</dbReference>
<evidence type="ECO:0000313" key="1">
    <source>
        <dbReference type="EMBL" id="EGR45128.1"/>
    </source>
</evidence>
<gene>
    <name evidence="1" type="ORF">TRIREDRAFT_111538</name>
</gene>
<accession>G0RUU9</accession>
<dbReference type="Gene3D" id="3.40.50.1820">
    <property type="entry name" value="alpha/beta hydrolase"/>
    <property type="match status" value="1"/>
</dbReference>
<dbReference type="eggNOG" id="ENOG502RYPD">
    <property type="taxonomic scope" value="Eukaryota"/>
</dbReference>
<sequence length="348" mass="37779">MVKDNEYTTKGLPPPPHVSITTKPMAGLLVDIYGLEELPPAPAPVSCLWLLHPRTRARGIMHDVARRTIHAWNQNQNQKQKQKQGQAVQARGLVALVFDMPNHGSRTVSELANKAWDQGNEQHAMDMLGFVRAGAADVSLLMDQVGGYLGRDEVDGHVCLGWSLGGHAAWESWFAEERVDAAVAVVGCPDLAGLLSSRAAASKLDCGETGFLGSKYFPADTIAAIRKSDPKGILFGTDPVPSLPLSQAEQDRLRKIFDGRIRGKKLLLCSGAADELVPYKHAQPLIGVLKDAAEGWYKDGGLEVDDRVYEGVGHKFSADMVRDAVEFLVRVVGEGRRGRDAGEARAKM</sequence>
<dbReference type="EMBL" id="GL985082">
    <property type="protein sequence ID" value="EGR45128.1"/>
    <property type="molecule type" value="Genomic_DNA"/>
</dbReference>
<dbReference type="SUPFAM" id="SSF53474">
    <property type="entry name" value="alpha/beta-Hydrolases"/>
    <property type="match status" value="1"/>
</dbReference>
<dbReference type="GeneID" id="18482355"/>
<dbReference type="InterPro" id="IPR029058">
    <property type="entry name" value="AB_hydrolase_fold"/>
</dbReference>
<dbReference type="HOGENOM" id="CLU_048444_1_0_1"/>
<protein>
    <submittedName>
        <fullName evidence="1">Predicted protein</fullName>
    </submittedName>
</protein>
<keyword evidence="2" id="KW-1185">Reference proteome</keyword>
<dbReference type="PANTHER" id="PTHR47381">
    <property type="entry name" value="ALPHA/BETA-HYDROLASES SUPERFAMILY PROTEIN"/>
    <property type="match status" value="1"/>
</dbReference>
<dbReference type="OrthoDB" id="2152248at2759"/>
<evidence type="ECO:0000313" key="2">
    <source>
        <dbReference type="Proteomes" id="UP000008984"/>
    </source>
</evidence>
<dbReference type="STRING" id="431241.G0RUU9"/>
<dbReference type="Proteomes" id="UP000008984">
    <property type="component" value="Unassembled WGS sequence"/>
</dbReference>
<dbReference type="VEuPathDB" id="FungiDB:TRIREDRAFT_111538"/>
<dbReference type="KEGG" id="tre:TRIREDRAFT_111538"/>
<dbReference type="AlphaFoldDB" id="G0RUU9"/>